<dbReference type="CDD" id="cd02997">
    <property type="entry name" value="PDI_a_PDIR"/>
    <property type="match status" value="5"/>
</dbReference>
<name>A0AAN8JS87_PATCE</name>
<dbReference type="InterPro" id="IPR051063">
    <property type="entry name" value="PDI"/>
</dbReference>
<accession>A0AAN8JS87</accession>
<dbReference type="PANTHER" id="PTHR45672">
    <property type="entry name" value="PROTEIN DISULFIDE-ISOMERASE C17H9.14C-RELATED"/>
    <property type="match status" value="1"/>
</dbReference>
<dbReference type="InterPro" id="IPR017937">
    <property type="entry name" value="Thioredoxin_CS"/>
</dbReference>
<sequence>MLLPQFDTRLNLRMRTDDKHKRGRMAKWSGAGFLALCVSLVLIPCQLEANKKRNDLIIKVDDFKDFKKLLKTKTNLLVIYAQSDKSVSKSMTVFQDVANEIRGKGTLALINCGEEKKLCKKLKVSPSTFDIKHFKDGDFNKDYDRKIAIKSMVNFLLDPTGDLPWDEDPTAQDVVHIDTEGGLAKQLKKNKSPHLVMFYAPWCGYCKRLKPDFSAAATEMKGKAVLVGIDVDKPQQMALRQQYNITGFPTIYYFENGKLKFQYGGENNKDGIVSWLKNPSPPKAPEKEAEWSDEESDVVHLTDENFQESLDKQSSALVMFYAPWCGHCKQMKPGYTEAAALLKAENIPGILAAVDATKSRKSAEEHKIKGFPTVKYFVNGKFEYDFNERTKDKIIEFMKDPKEPPPPPPPEPKWEETESDVVHLTDENFKPVLKKKKHALVMFYAPWCGHCKKAKPEYMAAATKLKDDAKVAFTAVDCTTQSGICLAHDVTGYPTFKYFNYGKNSQKYMGGREEPDFINFMKDPLNLGPGTPSKDKEVDNKVEDDSKKQDEVKNQWKELEGYENVHYLSTANFDTFLKEHKSVLIMFYAPWCGHCKNMKPAYKSAADILKKDLPTSRLAAVDATKYPKIAKQFEVKGYPTLKYFVKGVEKMTYSAGRTEKAIVDFMKNPKAPPPPPPPEPEWNTIKSGVNHLTDENFGDFIKNHYSVLVMFYAPWCGHCKKAKPEYQAAADKFIKSETKKLAAVDCTKNKDICKKEEVKGYPTIKFYKGGKFKEMFSGSRTKDGFIDFIEKSGSREKDVKEEL</sequence>
<dbReference type="InterPro" id="IPR036249">
    <property type="entry name" value="Thioredoxin-like_sf"/>
</dbReference>
<dbReference type="Gene3D" id="3.40.30.10">
    <property type="entry name" value="Glutaredoxin"/>
    <property type="match status" value="6"/>
</dbReference>
<dbReference type="PROSITE" id="PS51352">
    <property type="entry name" value="THIOREDOXIN_2"/>
    <property type="match status" value="5"/>
</dbReference>
<reference evidence="4 5" key="1">
    <citation type="submission" date="2024-01" db="EMBL/GenBank/DDBJ databases">
        <title>The genome of the rayed Mediterranean limpet Patella caerulea (Linnaeus, 1758).</title>
        <authorList>
            <person name="Anh-Thu Weber A."/>
            <person name="Halstead-Nussloch G."/>
        </authorList>
    </citation>
    <scope>NUCLEOTIDE SEQUENCE [LARGE SCALE GENOMIC DNA]</scope>
    <source>
        <strain evidence="4">AATW-2023a</strain>
        <tissue evidence="4">Whole specimen</tissue>
    </source>
</reference>
<feature type="domain" description="Thioredoxin" evidence="3">
    <location>
        <begin position="165"/>
        <end position="281"/>
    </location>
</feature>
<dbReference type="Proteomes" id="UP001347796">
    <property type="component" value="Unassembled WGS sequence"/>
</dbReference>
<dbReference type="InterPro" id="IPR046374">
    <property type="entry name" value="PDI_a_PDIR"/>
</dbReference>
<feature type="compositionally biased region" description="Basic and acidic residues" evidence="2">
    <location>
        <begin position="533"/>
        <end position="550"/>
    </location>
</feature>
<keyword evidence="5" id="KW-1185">Reference proteome</keyword>
<evidence type="ECO:0000313" key="4">
    <source>
        <dbReference type="EMBL" id="KAK6181656.1"/>
    </source>
</evidence>
<evidence type="ECO:0000256" key="1">
    <source>
        <dbReference type="ARBA" id="ARBA00006347"/>
    </source>
</evidence>
<dbReference type="PROSITE" id="PS00194">
    <property type="entry name" value="THIOREDOXIN_1"/>
    <property type="match status" value="3"/>
</dbReference>
<dbReference type="Pfam" id="PF00085">
    <property type="entry name" value="Thioredoxin"/>
    <property type="match status" value="5"/>
</dbReference>
<feature type="domain" description="Thioredoxin" evidence="3">
    <location>
        <begin position="527"/>
        <end position="667"/>
    </location>
</feature>
<feature type="region of interest" description="Disordered" evidence="2">
    <location>
        <begin position="528"/>
        <end position="550"/>
    </location>
</feature>
<protein>
    <recommendedName>
        <fullName evidence="3">Thioredoxin domain-containing protein</fullName>
    </recommendedName>
</protein>
<dbReference type="GO" id="GO:0003756">
    <property type="term" value="F:protein disulfide isomerase activity"/>
    <property type="evidence" value="ECO:0007669"/>
    <property type="project" value="InterPro"/>
</dbReference>
<feature type="domain" description="Thioredoxin" evidence="3">
    <location>
        <begin position="401"/>
        <end position="526"/>
    </location>
</feature>
<organism evidence="4 5">
    <name type="scientific">Patella caerulea</name>
    <name type="common">Rayed Mediterranean limpet</name>
    <dbReference type="NCBI Taxonomy" id="87958"/>
    <lineage>
        <taxon>Eukaryota</taxon>
        <taxon>Metazoa</taxon>
        <taxon>Spiralia</taxon>
        <taxon>Lophotrochozoa</taxon>
        <taxon>Mollusca</taxon>
        <taxon>Gastropoda</taxon>
        <taxon>Patellogastropoda</taxon>
        <taxon>Patelloidea</taxon>
        <taxon>Patellidae</taxon>
        <taxon>Patella</taxon>
    </lineage>
</organism>
<comment type="similarity">
    <text evidence="1">Belongs to the protein disulfide isomerase family.</text>
</comment>
<proteinExistence type="inferred from homology"/>
<dbReference type="InterPro" id="IPR013766">
    <property type="entry name" value="Thioredoxin_domain"/>
</dbReference>
<evidence type="ECO:0000256" key="2">
    <source>
        <dbReference type="SAM" id="MobiDB-lite"/>
    </source>
</evidence>
<dbReference type="GO" id="GO:0006457">
    <property type="term" value="P:protein folding"/>
    <property type="evidence" value="ECO:0007669"/>
    <property type="project" value="TreeGrafter"/>
</dbReference>
<feature type="domain" description="Thioredoxin" evidence="3">
    <location>
        <begin position="283"/>
        <end position="399"/>
    </location>
</feature>
<evidence type="ECO:0000313" key="5">
    <source>
        <dbReference type="Proteomes" id="UP001347796"/>
    </source>
</evidence>
<dbReference type="AlphaFoldDB" id="A0AAN8JS87"/>
<dbReference type="SUPFAM" id="SSF52833">
    <property type="entry name" value="Thioredoxin-like"/>
    <property type="match status" value="6"/>
</dbReference>
<evidence type="ECO:0000259" key="3">
    <source>
        <dbReference type="PROSITE" id="PS51352"/>
    </source>
</evidence>
<feature type="domain" description="Thioredoxin" evidence="3">
    <location>
        <begin position="671"/>
        <end position="794"/>
    </location>
</feature>
<dbReference type="PRINTS" id="PR00421">
    <property type="entry name" value="THIOREDOXIN"/>
</dbReference>
<dbReference type="GO" id="GO:0005783">
    <property type="term" value="C:endoplasmic reticulum"/>
    <property type="evidence" value="ECO:0007669"/>
    <property type="project" value="TreeGrafter"/>
</dbReference>
<comment type="caution">
    <text evidence="4">The sequence shown here is derived from an EMBL/GenBank/DDBJ whole genome shotgun (WGS) entry which is preliminary data.</text>
</comment>
<gene>
    <name evidence="4" type="ORF">SNE40_009469</name>
</gene>
<dbReference type="PANTHER" id="PTHR45672:SF2">
    <property type="entry name" value="PROTEIN DISULFIDE-ISOMERASE A5"/>
    <property type="match status" value="1"/>
</dbReference>
<dbReference type="EMBL" id="JAZGQO010000007">
    <property type="protein sequence ID" value="KAK6181656.1"/>
    <property type="molecule type" value="Genomic_DNA"/>
</dbReference>